<organism evidence="2 3">
    <name type="scientific">Dreissena polymorpha</name>
    <name type="common">Zebra mussel</name>
    <name type="synonym">Mytilus polymorpha</name>
    <dbReference type="NCBI Taxonomy" id="45954"/>
    <lineage>
        <taxon>Eukaryota</taxon>
        <taxon>Metazoa</taxon>
        <taxon>Spiralia</taxon>
        <taxon>Lophotrochozoa</taxon>
        <taxon>Mollusca</taxon>
        <taxon>Bivalvia</taxon>
        <taxon>Autobranchia</taxon>
        <taxon>Heteroconchia</taxon>
        <taxon>Euheterodonta</taxon>
        <taxon>Imparidentia</taxon>
        <taxon>Neoheterodontei</taxon>
        <taxon>Myida</taxon>
        <taxon>Dreissenoidea</taxon>
        <taxon>Dreissenidae</taxon>
        <taxon>Dreissena</taxon>
    </lineage>
</organism>
<evidence type="ECO:0000313" key="2">
    <source>
        <dbReference type="EMBL" id="KAH3785261.1"/>
    </source>
</evidence>
<evidence type="ECO:0000256" key="1">
    <source>
        <dbReference type="SAM" id="SignalP"/>
    </source>
</evidence>
<gene>
    <name evidence="2" type="ORF">DPMN_163346</name>
</gene>
<dbReference type="AlphaFoldDB" id="A0A9D4EVL0"/>
<dbReference type="OrthoDB" id="6118981at2759"/>
<proteinExistence type="predicted"/>
<protein>
    <submittedName>
        <fullName evidence="2">Uncharacterized protein</fullName>
    </submittedName>
</protein>
<sequence>MQSPVLCALILVTAGLQLITADHPKLMNAATDVQPHGCSTFMFEGKGDFRVQRKIYATQNPDHFVFALRLIKRTSFYKCEPQETRYGITDDGHSWWVDRGCEAIFEVTECPNNGLLPSPDPLSKLYEEMQRRLAASTSNVDLSAWNTDSFINRFDAWRPIVESKGR</sequence>
<dbReference type="EMBL" id="JAIWYP010000008">
    <property type="protein sequence ID" value="KAH3785261.1"/>
    <property type="molecule type" value="Genomic_DNA"/>
</dbReference>
<feature type="chain" id="PRO_5039565875" evidence="1">
    <location>
        <begin position="22"/>
        <end position="166"/>
    </location>
</feature>
<accession>A0A9D4EVL0</accession>
<reference evidence="2" key="2">
    <citation type="submission" date="2020-11" db="EMBL/GenBank/DDBJ databases">
        <authorList>
            <person name="McCartney M.A."/>
            <person name="Auch B."/>
            <person name="Kono T."/>
            <person name="Mallez S."/>
            <person name="Becker A."/>
            <person name="Gohl D.M."/>
            <person name="Silverstein K.A.T."/>
            <person name="Koren S."/>
            <person name="Bechman K.B."/>
            <person name="Herman A."/>
            <person name="Abrahante J.E."/>
            <person name="Garbe J."/>
        </authorList>
    </citation>
    <scope>NUCLEOTIDE SEQUENCE</scope>
    <source>
        <strain evidence="2">Duluth1</strain>
        <tissue evidence="2">Whole animal</tissue>
    </source>
</reference>
<feature type="signal peptide" evidence="1">
    <location>
        <begin position="1"/>
        <end position="21"/>
    </location>
</feature>
<keyword evidence="1" id="KW-0732">Signal</keyword>
<comment type="caution">
    <text evidence="2">The sequence shown here is derived from an EMBL/GenBank/DDBJ whole genome shotgun (WGS) entry which is preliminary data.</text>
</comment>
<evidence type="ECO:0000313" key="3">
    <source>
        <dbReference type="Proteomes" id="UP000828390"/>
    </source>
</evidence>
<keyword evidence="3" id="KW-1185">Reference proteome</keyword>
<reference evidence="2" key="1">
    <citation type="journal article" date="2019" name="bioRxiv">
        <title>The Genome of the Zebra Mussel, Dreissena polymorpha: A Resource for Invasive Species Research.</title>
        <authorList>
            <person name="McCartney M.A."/>
            <person name="Auch B."/>
            <person name="Kono T."/>
            <person name="Mallez S."/>
            <person name="Zhang Y."/>
            <person name="Obille A."/>
            <person name="Becker A."/>
            <person name="Abrahante J.E."/>
            <person name="Garbe J."/>
            <person name="Badalamenti J.P."/>
            <person name="Herman A."/>
            <person name="Mangelson H."/>
            <person name="Liachko I."/>
            <person name="Sullivan S."/>
            <person name="Sone E.D."/>
            <person name="Koren S."/>
            <person name="Silverstein K.A.T."/>
            <person name="Beckman K.B."/>
            <person name="Gohl D.M."/>
        </authorList>
    </citation>
    <scope>NUCLEOTIDE SEQUENCE</scope>
    <source>
        <strain evidence="2">Duluth1</strain>
        <tissue evidence="2">Whole animal</tissue>
    </source>
</reference>
<dbReference type="Proteomes" id="UP000828390">
    <property type="component" value="Unassembled WGS sequence"/>
</dbReference>
<name>A0A9D4EVL0_DREPO</name>